<evidence type="ECO:0000313" key="9">
    <source>
        <dbReference type="EMBL" id="KKL57747.1"/>
    </source>
</evidence>
<dbReference type="InterPro" id="IPR036259">
    <property type="entry name" value="MFS_trans_sf"/>
</dbReference>
<protein>
    <recommendedName>
        <fullName evidence="8">Major facilitator superfamily (MFS) profile domain-containing protein</fullName>
    </recommendedName>
</protein>
<feature type="transmembrane region" description="Helical" evidence="7">
    <location>
        <begin position="335"/>
        <end position="358"/>
    </location>
</feature>
<dbReference type="AlphaFoldDB" id="A0A0F9G364"/>
<gene>
    <name evidence="9" type="ORF">LCGC14_2232320</name>
</gene>
<evidence type="ECO:0000256" key="5">
    <source>
        <dbReference type="ARBA" id="ARBA00022989"/>
    </source>
</evidence>
<evidence type="ECO:0000256" key="4">
    <source>
        <dbReference type="ARBA" id="ARBA00022692"/>
    </source>
</evidence>
<dbReference type="Pfam" id="PF07690">
    <property type="entry name" value="MFS_1"/>
    <property type="match status" value="2"/>
</dbReference>
<evidence type="ECO:0000256" key="6">
    <source>
        <dbReference type="ARBA" id="ARBA00023136"/>
    </source>
</evidence>
<comment type="caution">
    <text evidence="9">The sequence shown here is derived from an EMBL/GenBank/DDBJ whole genome shotgun (WGS) entry which is preliminary data.</text>
</comment>
<feature type="transmembrane region" description="Helical" evidence="7">
    <location>
        <begin position="131"/>
        <end position="154"/>
    </location>
</feature>
<keyword evidence="2" id="KW-0813">Transport</keyword>
<dbReference type="PANTHER" id="PTHR43414:SF6">
    <property type="entry name" value="MULTIDRUG RESISTANCE PROTEIN MDTG"/>
    <property type="match status" value="1"/>
</dbReference>
<dbReference type="PROSITE" id="PS50850">
    <property type="entry name" value="MFS"/>
    <property type="match status" value="1"/>
</dbReference>
<feature type="transmembrane region" description="Helical" evidence="7">
    <location>
        <begin position="160"/>
        <end position="178"/>
    </location>
</feature>
<dbReference type="InterPro" id="IPR011701">
    <property type="entry name" value="MFS"/>
</dbReference>
<dbReference type="PANTHER" id="PTHR43414">
    <property type="entry name" value="MULTIDRUG RESISTANCE PROTEIN MDTG"/>
    <property type="match status" value="1"/>
</dbReference>
<feature type="transmembrane region" description="Helical" evidence="7">
    <location>
        <begin position="364"/>
        <end position="384"/>
    </location>
</feature>
<evidence type="ECO:0000259" key="8">
    <source>
        <dbReference type="PROSITE" id="PS50850"/>
    </source>
</evidence>
<feature type="domain" description="Major facilitator superfamily (MFS) profile" evidence="8">
    <location>
        <begin position="7"/>
        <end position="387"/>
    </location>
</feature>
<accession>A0A0F9G364</accession>
<organism evidence="9">
    <name type="scientific">marine sediment metagenome</name>
    <dbReference type="NCBI Taxonomy" id="412755"/>
    <lineage>
        <taxon>unclassified sequences</taxon>
        <taxon>metagenomes</taxon>
        <taxon>ecological metagenomes</taxon>
    </lineage>
</organism>
<dbReference type="Gene3D" id="1.20.1250.20">
    <property type="entry name" value="MFS general substrate transporter like domains"/>
    <property type="match status" value="2"/>
</dbReference>
<feature type="transmembrane region" description="Helical" evidence="7">
    <location>
        <begin position="72"/>
        <end position="89"/>
    </location>
</feature>
<dbReference type="InterPro" id="IPR020846">
    <property type="entry name" value="MFS_dom"/>
</dbReference>
<sequence>MILSKRSIILILISVFLISTTGMAIYPYASLYLLDLGTDKPLMQLIVTIFPLTAFLFPPLFGFLSDKYQNRIVFLLIGTIGISFAFLMLSLTRDLIFITLFLFLFGFFMASSNISFALYSELVEDDKKYISYYNATIVAGWFVGAQFGGIFIDIYGIENIFLFTLLISLPNLICVVFIRENRSLIIERYNSRVSKNLNGLNINDAEEENPIPKSIYYGLFFRNFSIKPIMSILALIMILHLSSESQIGFLIGINFFLQFFLMLLAGMIITSKNVKTFMVVGYALSAITIFGYIIATNFLIYFFFQLIFAFSYSMHWAATIVYITQNTTPKNKGQIMGYANASVFSGSFVGGLFFTLLLGFNPDFYIAISFMIIFPVISVIVISIKFKPKKVIKDSN</sequence>
<keyword evidence="4 7" id="KW-0812">Transmembrane</keyword>
<name>A0A0F9G364_9ZZZZ</name>
<feature type="transmembrane region" description="Helical" evidence="7">
    <location>
        <begin position="7"/>
        <end position="29"/>
    </location>
</feature>
<evidence type="ECO:0000256" key="1">
    <source>
        <dbReference type="ARBA" id="ARBA00004651"/>
    </source>
</evidence>
<keyword evidence="5 7" id="KW-1133">Transmembrane helix</keyword>
<dbReference type="GO" id="GO:0005886">
    <property type="term" value="C:plasma membrane"/>
    <property type="evidence" value="ECO:0007669"/>
    <property type="project" value="UniProtKB-SubCell"/>
</dbReference>
<feature type="transmembrane region" description="Helical" evidence="7">
    <location>
        <begin position="300"/>
        <end position="323"/>
    </location>
</feature>
<dbReference type="SUPFAM" id="SSF103473">
    <property type="entry name" value="MFS general substrate transporter"/>
    <property type="match status" value="1"/>
</dbReference>
<evidence type="ECO:0000256" key="7">
    <source>
        <dbReference type="SAM" id="Phobius"/>
    </source>
</evidence>
<feature type="transmembrane region" description="Helical" evidence="7">
    <location>
        <begin position="41"/>
        <end position="65"/>
    </location>
</feature>
<evidence type="ECO:0000256" key="3">
    <source>
        <dbReference type="ARBA" id="ARBA00022475"/>
    </source>
</evidence>
<proteinExistence type="predicted"/>
<feature type="transmembrane region" description="Helical" evidence="7">
    <location>
        <begin position="247"/>
        <end position="269"/>
    </location>
</feature>
<comment type="subcellular location">
    <subcellularLocation>
        <location evidence="1">Cell membrane</location>
        <topology evidence="1">Multi-pass membrane protein</topology>
    </subcellularLocation>
</comment>
<feature type="transmembrane region" description="Helical" evidence="7">
    <location>
        <begin position="276"/>
        <end position="294"/>
    </location>
</feature>
<dbReference type="GO" id="GO:0022857">
    <property type="term" value="F:transmembrane transporter activity"/>
    <property type="evidence" value="ECO:0007669"/>
    <property type="project" value="InterPro"/>
</dbReference>
<evidence type="ECO:0000256" key="2">
    <source>
        <dbReference type="ARBA" id="ARBA00022448"/>
    </source>
</evidence>
<dbReference type="EMBL" id="LAZR01030061">
    <property type="protein sequence ID" value="KKL57747.1"/>
    <property type="molecule type" value="Genomic_DNA"/>
</dbReference>
<reference evidence="9" key="1">
    <citation type="journal article" date="2015" name="Nature">
        <title>Complex archaea that bridge the gap between prokaryotes and eukaryotes.</title>
        <authorList>
            <person name="Spang A."/>
            <person name="Saw J.H."/>
            <person name="Jorgensen S.L."/>
            <person name="Zaremba-Niedzwiedzka K."/>
            <person name="Martijn J."/>
            <person name="Lind A.E."/>
            <person name="van Eijk R."/>
            <person name="Schleper C."/>
            <person name="Guy L."/>
            <person name="Ettema T.J."/>
        </authorList>
    </citation>
    <scope>NUCLEOTIDE SEQUENCE</scope>
</reference>
<feature type="transmembrane region" description="Helical" evidence="7">
    <location>
        <begin position="219"/>
        <end position="241"/>
    </location>
</feature>
<feature type="transmembrane region" description="Helical" evidence="7">
    <location>
        <begin position="95"/>
        <end position="119"/>
    </location>
</feature>
<keyword evidence="6 7" id="KW-0472">Membrane</keyword>
<keyword evidence="3" id="KW-1003">Cell membrane</keyword>